<name>A0AAD9QAM8_ACRCE</name>
<dbReference type="AlphaFoldDB" id="A0AAD9QAM8"/>
<sequence>MRSMEDSEQNVATVVYRAGTKDGPSFDSDKTIDEDWLVTNPKLYFPLDQDLSELCKKRLEGIVLWQTDMSTLSKDFTCCSKYDGVIQVKLNWEKTTVPPCDGGFSLMELSSLVQAVIVYMKDHFPITPEELNFHAELKAASQWYWLNDRKEPSALKKVPAHDCRLKIAVRDTLGTWEKEEKDLREKLQSTEGTEV</sequence>
<dbReference type="Proteomes" id="UP001249851">
    <property type="component" value="Unassembled WGS sequence"/>
</dbReference>
<reference evidence="1" key="1">
    <citation type="journal article" date="2023" name="G3 (Bethesda)">
        <title>Whole genome assembly and annotation of the endangered Caribbean coral Acropora cervicornis.</title>
        <authorList>
            <person name="Selwyn J.D."/>
            <person name="Vollmer S.V."/>
        </authorList>
    </citation>
    <scope>NUCLEOTIDE SEQUENCE</scope>
    <source>
        <strain evidence="1">K2</strain>
    </source>
</reference>
<accession>A0AAD9QAM8</accession>
<organism evidence="1 2">
    <name type="scientific">Acropora cervicornis</name>
    <name type="common">Staghorn coral</name>
    <dbReference type="NCBI Taxonomy" id="6130"/>
    <lineage>
        <taxon>Eukaryota</taxon>
        <taxon>Metazoa</taxon>
        <taxon>Cnidaria</taxon>
        <taxon>Anthozoa</taxon>
        <taxon>Hexacorallia</taxon>
        <taxon>Scleractinia</taxon>
        <taxon>Astrocoeniina</taxon>
        <taxon>Acroporidae</taxon>
        <taxon>Acropora</taxon>
    </lineage>
</organism>
<proteinExistence type="predicted"/>
<evidence type="ECO:0000313" key="2">
    <source>
        <dbReference type="Proteomes" id="UP001249851"/>
    </source>
</evidence>
<reference evidence="1" key="2">
    <citation type="journal article" date="2023" name="Science">
        <title>Genomic signatures of disease resistance in endangered staghorn corals.</title>
        <authorList>
            <person name="Vollmer S.V."/>
            <person name="Selwyn J.D."/>
            <person name="Despard B.A."/>
            <person name="Roesel C.L."/>
        </authorList>
    </citation>
    <scope>NUCLEOTIDE SEQUENCE</scope>
    <source>
        <strain evidence="1">K2</strain>
    </source>
</reference>
<gene>
    <name evidence="1" type="ORF">P5673_019754</name>
</gene>
<protein>
    <submittedName>
        <fullName evidence="1">Uncharacterized protein</fullName>
    </submittedName>
</protein>
<evidence type="ECO:0000313" key="1">
    <source>
        <dbReference type="EMBL" id="KAK2557797.1"/>
    </source>
</evidence>
<keyword evidence="2" id="KW-1185">Reference proteome</keyword>
<comment type="caution">
    <text evidence="1">The sequence shown here is derived from an EMBL/GenBank/DDBJ whole genome shotgun (WGS) entry which is preliminary data.</text>
</comment>
<dbReference type="EMBL" id="JARQWQ010000047">
    <property type="protein sequence ID" value="KAK2557797.1"/>
    <property type="molecule type" value="Genomic_DNA"/>
</dbReference>